<evidence type="ECO:0000313" key="1">
    <source>
        <dbReference type="EMBL" id="PCD25850.1"/>
    </source>
</evidence>
<dbReference type="EMBL" id="MABQ02000009">
    <property type="protein sequence ID" value="PCD25850.1"/>
    <property type="molecule type" value="Genomic_DNA"/>
</dbReference>
<dbReference type="Proteomes" id="UP000219602">
    <property type="component" value="Chromosome 11"/>
</dbReference>
<reference evidence="1 2" key="2">
    <citation type="journal article" date="2017" name="Sci. Rep.">
        <title>A mobile pathogenicity chromosome in Fusarium oxysporum for infection of multiple cucurbit species.</title>
        <authorList>
            <person name="van Dam P."/>
            <person name="Fokkens L."/>
            <person name="Ayukawa Y."/>
            <person name="van der Gragt M."/>
            <person name="Ter Horst A."/>
            <person name="Brankovics B."/>
            <person name="Houterman P.M."/>
            <person name="Arie T."/>
            <person name="Rep M."/>
        </authorList>
    </citation>
    <scope>NUCLEOTIDE SEQUENCE [LARGE SCALE GENOMIC DNA]</scope>
    <source>
        <strain evidence="1 2">Forc016</strain>
    </source>
</reference>
<accession>A0A2H3G7X8</accession>
<dbReference type="Pfam" id="PF12013">
    <property type="entry name" value="OrsD"/>
    <property type="match status" value="1"/>
</dbReference>
<protein>
    <recommendedName>
        <fullName evidence="3">C2H2-type domain-containing protein</fullName>
    </recommendedName>
</protein>
<evidence type="ECO:0008006" key="3">
    <source>
        <dbReference type="Google" id="ProtNLM"/>
    </source>
</evidence>
<gene>
    <name evidence="1" type="ORF">AU210_012284</name>
</gene>
<dbReference type="InterPro" id="IPR022698">
    <property type="entry name" value="OrsD"/>
</dbReference>
<proteinExistence type="predicted"/>
<dbReference type="AlphaFoldDB" id="A0A2H3G7X8"/>
<comment type="caution">
    <text evidence="1">The sequence shown here is derived from an EMBL/GenBank/DDBJ whole genome shotgun (WGS) entry which is preliminary data.</text>
</comment>
<organism evidence="1 2">
    <name type="scientific">Fusarium oxysporum f. sp. radicis-cucumerinum</name>
    <dbReference type="NCBI Taxonomy" id="327505"/>
    <lineage>
        <taxon>Eukaryota</taxon>
        <taxon>Fungi</taxon>
        <taxon>Dikarya</taxon>
        <taxon>Ascomycota</taxon>
        <taxon>Pezizomycotina</taxon>
        <taxon>Sordariomycetes</taxon>
        <taxon>Hypocreomycetidae</taxon>
        <taxon>Hypocreales</taxon>
        <taxon>Nectriaceae</taxon>
        <taxon>Fusarium</taxon>
        <taxon>Fusarium oxysporum species complex</taxon>
    </lineage>
</organism>
<sequence>MIGLATYTDAIVTLRPSQLQKLESLGLHYNSPEPAIICIECGFAVNPTRAPRHPGDKHHIPKSARRGLKPLIYSLNLPDPETLPLRTNGSPPHPNLTVYKGSACKHSGLRSISEKVLLAHVKSKHSKDMKLAARQQMRHWLPDHIQQSLIFQSWSANDIRRSWVITDNNPGRGSLSCSTLQQASPDAVKHMAQKLFADECGSLGDIEGGHMGSYDSAAPACITL</sequence>
<reference evidence="1 2" key="1">
    <citation type="journal article" date="2016" name="Environ. Microbiol.">
        <title>Effector profiles distinguish formae speciales of Fusarium oxysporum.</title>
        <authorList>
            <person name="van Dam P."/>
            <person name="Fokkens L."/>
            <person name="Schmidt S.M."/>
            <person name="Linmans J.H."/>
            <person name="Kistler H.C."/>
            <person name="Ma L.J."/>
            <person name="Rep M."/>
        </authorList>
    </citation>
    <scope>NUCLEOTIDE SEQUENCE [LARGE SCALE GENOMIC DNA]</scope>
    <source>
        <strain evidence="1 2">Forc016</strain>
    </source>
</reference>
<name>A0A2H3G7X8_FUSOX</name>
<evidence type="ECO:0000313" key="2">
    <source>
        <dbReference type="Proteomes" id="UP000219602"/>
    </source>
</evidence>